<dbReference type="InterPro" id="IPR050496">
    <property type="entry name" value="SNF2_RAD54_helicase_repair"/>
</dbReference>
<dbReference type="Gene3D" id="3.40.50.300">
    <property type="entry name" value="P-loop containing nucleotide triphosphate hydrolases"/>
    <property type="match status" value="1"/>
</dbReference>
<dbReference type="InterPro" id="IPR049730">
    <property type="entry name" value="SNF2/RAD54-like_C"/>
</dbReference>
<name>X6MQ64_RETFI</name>
<feature type="compositionally biased region" description="Basic and acidic residues" evidence="2">
    <location>
        <begin position="344"/>
        <end position="358"/>
    </location>
</feature>
<evidence type="ECO:0000313" key="4">
    <source>
        <dbReference type="EMBL" id="ETO15974.1"/>
    </source>
</evidence>
<accession>X6MQ64</accession>
<comment type="caution">
    <text evidence="4">The sequence shown here is derived from an EMBL/GenBank/DDBJ whole genome shotgun (WGS) entry which is preliminary data.</text>
</comment>
<dbReference type="PROSITE" id="PS51194">
    <property type="entry name" value="HELICASE_CTER"/>
    <property type="match status" value="1"/>
</dbReference>
<feature type="region of interest" description="Disordered" evidence="2">
    <location>
        <begin position="331"/>
        <end position="358"/>
    </location>
</feature>
<dbReference type="PANTHER" id="PTHR45629:SF7">
    <property type="entry name" value="DNA EXCISION REPAIR PROTEIN ERCC-6-RELATED"/>
    <property type="match status" value="1"/>
</dbReference>
<evidence type="ECO:0000256" key="1">
    <source>
        <dbReference type="ARBA" id="ARBA00022801"/>
    </source>
</evidence>
<dbReference type="GO" id="GO:0016787">
    <property type="term" value="F:hydrolase activity"/>
    <property type="evidence" value="ECO:0007669"/>
    <property type="project" value="UniProtKB-KW"/>
</dbReference>
<dbReference type="GO" id="GO:0005634">
    <property type="term" value="C:nucleus"/>
    <property type="evidence" value="ECO:0007669"/>
    <property type="project" value="TreeGrafter"/>
</dbReference>
<dbReference type="SMART" id="SM00490">
    <property type="entry name" value="HELICc"/>
    <property type="match status" value="1"/>
</dbReference>
<evidence type="ECO:0000259" key="3">
    <source>
        <dbReference type="PROSITE" id="PS51194"/>
    </source>
</evidence>
<reference evidence="4 5" key="1">
    <citation type="journal article" date="2013" name="Curr. Biol.">
        <title>The Genome of the Foraminiferan Reticulomyxa filosa.</title>
        <authorList>
            <person name="Glockner G."/>
            <person name="Hulsmann N."/>
            <person name="Schleicher M."/>
            <person name="Noegel A.A."/>
            <person name="Eichinger L."/>
            <person name="Gallinger C."/>
            <person name="Pawlowski J."/>
            <person name="Sierra R."/>
            <person name="Euteneuer U."/>
            <person name="Pillet L."/>
            <person name="Moustafa A."/>
            <person name="Platzer M."/>
            <person name="Groth M."/>
            <person name="Szafranski K."/>
            <person name="Schliwa M."/>
        </authorList>
    </citation>
    <scope>NUCLEOTIDE SEQUENCE [LARGE SCALE GENOMIC DNA]</scope>
</reference>
<organism evidence="4 5">
    <name type="scientific">Reticulomyxa filosa</name>
    <dbReference type="NCBI Taxonomy" id="46433"/>
    <lineage>
        <taxon>Eukaryota</taxon>
        <taxon>Sar</taxon>
        <taxon>Rhizaria</taxon>
        <taxon>Retaria</taxon>
        <taxon>Foraminifera</taxon>
        <taxon>Monothalamids</taxon>
        <taxon>Reticulomyxidae</taxon>
        <taxon>Reticulomyxa</taxon>
    </lineage>
</organism>
<dbReference type="GO" id="GO:0015616">
    <property type="term" value="F:DNA translocase activity"/>
    <property type="evidence" value="ECO:0007669"/>
    <property type="project" value="TreeGrafter"/>
</dbReference>
<dbReference type="Pfam" id="PF00271">
    <property type="entry name" value="Helicase_C"/>
    <property type="match status" value="1"/>
</dbReference>
<dbReference type="CDD" id="cd18793">
    <property type="entry name" value="SF2_C_SNF"/>
    <property type="match status" value="1"/>
</dbReference>
<keyword evidence="1" id="KW-0378">Hydrolase</keyword>
<dbReference type="InterPro" id="IPR027417">
    <property type="entry name" value="P-loop_NTPase"/>
</dbReference>
<feature type="domain" description="Helicase C-terminal" evidence="3">
    <location>
        <begin position="1"/>
        <end position="165"/>
    </location>
</feature>
<gene>
    <name evidence="4" type="ORF">RFI_21386</name>
</gene>
<sequence>MVDGIMAESKCKDKIVIVSNFTCVLDAIVEMIHHESRGNKKYPFLRLDGSVKQSDRIKLVEQFNFHSNFNDTKLFLITSKAGGVGLNLIGANHLIMCDPDWNPATDKQAMARIWRDGQSKPCKIYRLITIGTIEEKILQRQINKLELKNSIIDRNTIEFNNNRHFSASELKSIFTLHHWSDLKDVGCHTLQCMESKLTQWKVIKNQDIIKLNLSLQQKKNPVATNINQSTSGNCKDNQVHVSALFGKRFDPSQINEWNIMECVISDDENNAHMSESDKTDTASDSGEELYDFGSLSDFEDATESTNICNEETLEKKESCITTSLVDAKKRKTKFEEDSSDEDETKSFHQDNSSLKEKQENISQAAEQFIEIRSKNFHNLKLTTIFNLFSSHQHILQASVCIGSNKKFSFPTVISSFC</sequence>
<proteinExistence type="predicted"/>
<dbReference type="EMBL" id="ASPP01018661">
    <property type="protein sequence ID" value="ETO15974.1"/>
    <property type="molecule type" value="Genomic_DNA"/>
</dbReference>
<dbReference type="GO" id="GO:0007131">
    <property type="term" value="P:reciprocal meiotic recombination"/>
    <property type="evidence" value="ECO:0007669"/>
    <property type="project" value="TreeGrafter"/>
</dbReference>
<protein>
    <submittedName>
        <fullName evidence="4">RAD54-like protein</fullName>
    </submittedName>
</protein>
<evidence type="ECO:0000313" key="5">
    <source>
        <dbReference type="Proteomes" id="UP000023152"/>
    </source>
</evidence>
<dbReference type="SUPFAM" id="SSF52540">
    <property type="entry name" value="P-loop containing nucleoside triphosphate hydrolases"/>
    <property type="match status" value="1"/>
</dbReference>
<dbReference type="InterPro" id="IPR001650">
    <property type="entry name" value="Helicase_C-like"/>
</dbReference>
<dbReference type="AlphaFoldDB" id="X6MQ64"/>
<keyword evidence="5" id="KW-1185">Reference proteome</keyword>
<dbReference type="PANTHER" id="PTHR45629">
    <property type="entry name" value="SNF2/RAD54 FAMILY MEMBER"/>
    <property type="match status" value="1"/>
</dbReference>
<dbReference type="OrthoDB" id="413460at2759"/>
<dbReference type="GO" id="GO:0045003">
    <property type="term" value="P:double-strand break repair via synthesis-dependent strand annealing"/>
    <property type="evidence" value="ECO:0007669"/>
    <property type="project" value="TreeGrafter"/>
</dbReference>
<evidence type="ECO:0000256" key="2">
    <source>
        <dbReference type="SAM" id="MobiDB-lite"/>
    </source>
</evidence>
<dbReference type="Proteomes" id="UP000023152">
    <property type="component" value="Unassembled WGS sequence"/>
</dbReference>